<accession>A0A4U0WWT2</accession>
<dbReference type="AlphaFoldDB" id="A0A4U0WWT2"/>
<keyword evidence="3" id="KW-1185">Reference proteome</keyword>
<feature type="compositionally biased region" description="Basic and acidic residues" evidence="1">
    <location>
        <begin position="47"/>
        <end position="59"/>
    </location>
</feature>
<proteinExistence type="predicted"/>
<gene>
    <name evidence="2" type="ORF">B0A49_06535</name>
</gene>
<feature type="region of interest" description="Disordered" evidence="1">
    <location>
        <begin position="47"/>
        <end position="68"/>
    </location>
</feature>
<dbReference type="OrthoDB" id="3766406at2759"/>
<evidence type="ECO:0000256" key="1">
    <source>
        <dbReference type="SAM" id="MobiDB-lite"/>
    </source>
</evidence>
<organism evidence="2 3">
    <name type="scientific">Cryomyces minteri</name>
    <dbReference type="NCBI Taxonomy" id="331657"/>
    <lineage>
        <taxon>Eukaryota</taxon>
        <taxon>Fungi</taxon>
        <taxon>Dikarya</taxon>
        <taxon>Ascomycota</taxon>
        <taxon>Pezizomycotina</taxon>
        <taxon>Dothideomycetes</taxon>
        <taxon>Dothideomycetes incertae sedis</taxon>
        <taxon>Cryomyces</taxon>
    </lineage>
</organism>
<evidence type="ECO:0008006" key="4">
    <source>
        <dbReference type="Google" id="ProtNLM"/>
    </source>
</evidence>
<evidence type="ECO:0000313" key="2">
    <source>
        <dbReference type="EMBL" id="TKA67821.1"/>
    </source>
</evidence>
<dbReference type="EMBL" id="NAJN01000875">
    <property type="protein sequence ID" value="TKA67821.1"/>
    <property type="molecule type" value="Genomic_DNA"/>
</dbReference>
<protein>
    <recommendedName>
        <fullName evidence="4">F-box domain-containing protein</fullName>
    </recommendedName>
</protein>
<sequence>MTIAASPYYSPCTAQAADDDRSKCLFPSARWRSGTVSQIWGNIRERVSSSNRRESDPTRKWKKRPKIAEKAKAAEGPLMSLPIELVQLIATFLPLSSQATLALTSHSMLSTIGGESWQALRLNRHKDEKRVFLAHIENKFPKHRLCNRCARLHPRDDVEGPFEWEVLPVRKCVEKEGYIHFIGFYFLYFHLVQLAMSRHLLGPTHGISLNTFYYLYQEKSADNNYCTHVEVNARIASGEFLLEARHRLFWYRRGYKNLQSYLDHLELLRPCPHLKVDSNYNASTFYDTRIGQDFSLGERIACRLDHLDEEGSSCERCCGLGHCQFCPTDYRVEVYDRGVGGLELVLLVWMNLGSGRTPLDPKWQSHVHGGFNKFGPFHAFPYEPGSVRRAFHEAEGLPHGSTSSALLRVSKSRTVSY</sequence>
<dbReference type="STRING" id="331657.A0A4U0WWT2"/>
<dbReference type="Proteomes" id="UP000308768">
    <property type="component" value="Unassembled WGS sequence"/>
</dbReference>
<name>A0A4U0WWT2_9PEZI</name>
<reference evidence="2 3" key="1">
    <citation type="submission" date="2017-03" db="EMBL/GenBank/DDBJ databases">
        <title>Genomes of endolithic fungi from Antarctica.</title>
        <authorList>
            <person name="Coleine C."/>
            <person name="Masonjones S."/>
            <person name="Stajich J.E."/>
        </authorList>
    </citation>
    <scope>NUCLEOTIDE SEQUENCE [LARGE SCALE GENOMIC DNA]</scope>
    <source>
        <strain evidence="2 3">CCFEE 5187</strain>
    </source>
</reference>
<comment type="caution">
    <text evidence="2">The sequence shown here is derived from an EMBL/GenBank/DDBJ whole genome shotgun (WGS) entry which is preliminary data.</text>
</comment>
<evidence type="ECO:0000313" key="3">
    <source>
        <dbReference type="Proteomes" id="UP000308768"/>
    </source>
</evidence>